<sequence>MRSSASVAVVCLAASVSAHGVVTKITGANGVEMPGLTVADGTPRDCSSNGCGSQADTAIIRDREINSGAVGPLGKTQGNGPVDPAMMIGVFMGDMDPSQAPTNGASSGVGQEDDLSAAPGGGGGAAASSRAKNNNRVRQLLSNILGGGGGNNAKGTKTSGPPESMVKAMAGAGASAGLPTANEDGTVDLTYYQINQDGAGPTEAMVDGTSGGTDMAAFEEAQVTQDVPGLVAGISATTTSEFPVKVQMPPGTTCDATVGSATNVCIMRVRNNTPAGPFGGAVAFTQTPAARKRALEYRKKMKKARAFQA</sequence>
<feature type="region of interest" description="Disordered" evidence="1">
    <location>
        <begin position="92"/>
        <end position="162"/>
    </location>
</feature>
<dbReference type="PANTHER" id="PTHR34618">
    <property type="entry name" value="SURFACE PROTEIN MAS1, PUTATIVE-RELATED"/>
    <property type="match status" value="1"/>
</dbReference>
<organism evidence="3 4">
    <name type="scientific">Diaporthe helianthi</name>
    <dbReference type="NCBI Taxonomy" id="158607"/>
    <lineage>
        <taxon>Eukaryota</taxon>
        <taxon>Fungi</taxon>
        <taxon>Dikarya</taxon>
        <taxon>Ascomycota</taxon>
        <taxon>Pezizomycotina</taxon>
        <taxon>Sordariomycetes</taxon>
        <taxon>Sordariomycetidae</taxon>
        <taxon>Diaporthales</taxon>
        <taxon>Diaporthaceae</taxon>
        <taxon>Diaporthe</taxon>
    </lineage>
</organism>
<dbReference type="OrthoDB" id="5310497at2759"/>
<protein>
    <submittedName>
        <fullName evidence="3">MAS1 protein</fullName>
    </submittedName>
</protein>
<dbReference type="Pfam" id="PF11327">
    <property type="entry name" value="Egh16-like"/>
    <property type="match status" value="1"/>
</dbReference>
<name>A0A2P5HGT4_DIAHE</name>
<evidence type="ECO:0000256" key="1">
    <source>
        <dbReference type="SAM" id="MobiDB-lite"/>
    </source>
</evidence>
<feature type="chain" id="PRO_5015109904" evidence="2">
    <location>
        <begin position="19"/>
        <end position="309"/>
    </location>
</feature>
<proteinExistence type="predicted"/>
<feature type="signal peptide" evidence="2">
    <location>
        <begin position="1"/>
        <end position="18"/>
    </location>
</feature>
<dbReference type="STRING" id="158607.A0A2P5HGT4"/>
<evidence type="ECO:0000313" key="3">
    <source>
        <dbReference type="EMBL" id="POS69455.1"/>
    </source>
</evidence>
<reference evidence="3" key="1">
    <citation type="submission" date="2017-09" db="EMBL/GenBank/DDBJ databases">
        <title>Polyketide synthases of a Diaporthe helianthi virulent isolate.</title>
        <authorList>
            <person name="Baroncelli R."/>
        </authorList>
    </citation>
    <scope>NUCLEOTIDE SEQUENCE [LARGE SCALE GENOMIC DNA]</scope>
    <source>
        <strain evidence="3">7/96</strain>
    </source>
</reference>
<dbReference type="EMBL" id="MAVT02002272">
    <property type="protein sequence ID" value="POS69455.1"/>
    <property type="molecule type" value="Genomic_DNA"/>
</dbReference>
<feature type="compositionally biased region" description="Polar residues" evidence="1">
    <location>
        <begin position="99"/>
        <end position="109"/>
    </location>
</feature>
<evidence type="ECO:0000313" key="4">
    <source>
        <dbReference type="Proteomes" id="UP000094444"/>
    </source>
</evidence>
<dbReference type="AlphaFoldDB" id="A0A2P5HGT4"/>
<dbReference type="PANTHER" id="PTHR34618:SF1">
    <property type="entry name" value="SECRETED PROTEIN"/>
    <property type="match status" value="1"/>
</dbReference>
<dbReference type="InterPro" id="IPR021476">
    <property type="entry name" value="Egh16-like"/>
</dbReference>
<feature type="compositionally biased region" description="Polar residues" evidence="1">
    <location>
        <begin position="130"/>
        <end position="142"/>
    </location>
</feature>
<accession>A0A2P5HGT4</accession>
<dbReference type="Proteomes" id="UP000094444">
    <property type="component" value="Unassembled WGS sequence"/>
</dbReference>
<gene>
    <name evidence="3" type="ORF">DHEL01_v212151</name>
</gene>
<evidence type="ECO:0000256" key="2">
    <source>
        <dbReference type="SAM" id="SignalP"/>
    </source>
</evidence>
<comment type="caution">
    <text evidence="3">The sequence shown here is derived from an EMBL/GenBank/DDBJ whole genome shotgun (WGS) entry which is preliminary data.</text>
</comment>
<dbReference type="InParanoid" id="A0A2P5HGT4"/>
<keyword evidence="4" id="KW-1185">Reference proteome</keyword>
<keyword evidence="2" id="KW-0732">Signal</keyword>